<dbReference type="Proteomes" id="UP000215902">
    <property type="component" value="Unassembled WGS sequence"/>
</dbReference>
<name>A0A267GPD1_9PLAT</name>
<evidence type="ECO:0000259" key="2">
    <source>
        <dbReference type="PROSITE" id="PS50033"/>
    </source>
</evidence>
<evidence type="ECO:0000256" key="1">
    <source>
        <dbReference type="SAM" id="MobiDB-lite"/>
    </source>
</evidence>
<gene>
    <name evidence="3" type="ORF">BOX15_Mlig018067g2</name>
</gene>
<feature type="region of interest" description="Disordered" evidence="1">
    <location>
        <begin position="1"/>
        <end position="92"/>
    </location>
</feature>
<dbReference type="Pfam" id="PF00789">
    <property type="entry name" value="UBX"/>
    <property type="match status" value="1"/>
</dbReference>
<comment type="caution">
    <text evidence="3">The sequence shown here is derived from an EMBL/GenBank/DDBJ whole genome shotgun (WGS) entry which is preliminary data.</text>
</comment>
<proteinExistence type="predicted"/>
<dbReference type="Gene3D" id="3.10.20.90">
    <property type="entry name" value="Phosphatidylinositol 3-kinase Catalytic Subunit, Chain A, domain 1"/>
    <property type="match status" value="1"/>
</dbReference>
<accession>A0A267GPD1</accession>
<dbReference type="PROSITE" id="PS50033">
    <property type="entry name" value="UBX"/>
    <property type="match status" value="1"/>
</dbReference>
<sequence length="216" mass="24015">MSAASRDLQLRSGRASRTSALAMQSLPNRFDRFGIIPIAATKKPSRSRVPQPSHPSPRAAPTSPLPLAQPMRRRSSLDQSRPERPLSAQKYNVLPDIAQQKEQNIHREQHPTSHKKQAQKQLASKQKQLLYLAIRTPDGARRQCSYSSDTQLGVLCRDVRSGERADSAKLSLSSEPLEVVSPADRVTFGEADMTKTLQQLGITDRSLLVLQRTAFD</sequence>
<keyword evidence="4" id="KW-1185">Reference proteome</keyword>
<dbReference type="SUPFAM" id="SSF54236">
    <property type="entry name" value="Ubiquitin-like"/>
    <property type="match status" value="1"/>
</dbReference>
<feature type="region of interest" description="Disordered" evidence="1">
    <location>
        <begin position="103"/>
        <end position="122"/>
    </location>
</feature>
<dbReference type="EMBL" id="NIVC01000212">
    <property type="protein sequence ID" value="PAA87880.1"/>
    <property type="molecule type" value="Genomic_DNA"/>
</dbReference>
<feature type="domain" description="UBX" evidence="2">
    <location>
        <begin position="125"/>
        <end position="210"/>
    </location>
</feature>
<evidence type="ECO:0000313" key="4">
    <source>
        <dbReference type="Proteomes" id="UP000215902"/>
    </source>
</evidence>
<dbReference type="AlphaFoldDB" id="A0A267GPD1"/>
<protein>
    <recommendedName>
        <fullName evidence="2">UBX domain-containing protein</fullName>
    </recommendedName>
</protein>
<organism evidence="3 4">
    <name type="scientific">Macrostomum lignano</name>
    <dbReference type="NCBI Taxonomy" id="282301"/>
    <lineage>
        <taxon>Eukaryota</taxon>
        <taxon>Metazoa</taxon>
        <taxon>Spiralia</taxon>
        <taxon>Lophotrochozoa</taxon>
        <taxon>Platyhelminthes</taxon>
        <taxon>Rhabditophora</taxon>
        <taxon>Macrostomorpha</taxon>
        <taxon>Macrostomida</taxon>
        <taxon>Macrostomidae</taxon>
        <taxon>Macrostomum</taxon>
    </lineage>
</organism>
<dbReference type="CDD" id="cd01767">
    <property type="entry name" value="UBX"/>
    <property type="match status" value="1"/>
</dbReference>
<reference evidence="3 4" key="1">
    <citation type="submission" date="2017-06" db="EMBL/GenBank/DDBJ databases">
        <title>A platform for efficient transgenesis in Macrostomum lignano, a flatworm model organism for stem cell research.</title>
        <authorList>
            <person name="Berezikov E."/>
        </authorList>
    </citation>
    <scope>NUCLEOTIDE SEQUENCE [LARGE SCALE GENOMIC DNA]</scope>
    <source>
        <strain evidence="3">DV1</strain>
        <tissue evidence="3">Whole organism</tissue>
    </source>
</reference>
<evidence type="ECO:0000313" key="3">
    <source>
        <dbReference type="EMBL" id="PAA87880.1"/>
    </source>
</evidence>
<feature type="compositionally biased region" description="Polar residues" evidence="1">
    <location>
        <begin position="15"/>
        <end position="27"/>
    </location>
</feature>
<dbReference type="InterPro" id="IPR029071">
    <property type="entry name" value="Ubiquitin-like_domsf"/>
</dbReference>
<dbReference type="InterPro" id="IPR001012">
    <property type="entry name" value="UBX_dom"/>
</dbReference>